<feature type="region of interest" description="Disordered" evidence="1">
    <location>
        <begin position="115"/>
        <end position="159"/>
    </location>
</feature>
<gene>
    <name evidence="2" type="ORF">Harvfovirus62_4</name>
</gene>
<evidence type="ECO:0000256" key="1">
    <source>
        <dbReference type="SAM" id="MobiDB-lite"/>
    </source>
</evidence>
<accession>A0A3G5A6B9</accession>
<organism evidence="2">
    <name type="scientific">Harvfovirus sp</name>
    <dbReference type="NCBI Taxonomy" id="2487768"/>
    <lineage>
        <taxon>Viruses</taxon>
        <taxon>Varidnaviria</taxon>
        <taxon>Bamfordvirae</taxon>
        <taxon>Nucleocytoviricota</taxon>
        <taxon>Megaviricetes</taxon>
        <taxon>Imitervirales</taxon>
        <taxon>Mimiviridae</taxon>
        <taxon>Klosneuvirinae</taxon>
    </lineage>
</organism>
<evidence type="ECO:0000313" key="2">
    <source>
        <dbReference type="EMBL" id="AYV81791.1"/>
    </source>
</evidence>
<protein>
    <submittedName>
        <fullName evidence="2">Uncharacterized protein</fullName>
    </submittedName>
</protein>
<dbReference type="EMBL" id="MK072304">
    <property type="protein sequence ID" value="AYV81791.1"/>
    <property type="molecule type" value="Genomic_DNA"/>
</dbReference>
<name>A0A3G5A6B9_9VIRU</name>
<sequence>MEKYNQFNKMMKKTTLATLKSSTVKWEVITTLIPLYSKILSKALVVPESDVKNMLHNILTTLAKNDGCDLPPLAPEIPPLYNGEMLYSYHPASYPPAPCPLPPCEYYPQHMGQMYPLNNPAPPSPKKKSPFSNKPTKPEMFMTTTPLSPEIDEDTDEDCPYKSYEKLTIKNLKPINTVSI</sequence>
<reference evidence="2" key="1">
    <citation type="submission" date="2018-10" db="EMBL/GenBank/DDBJ databases">
        <title>Hidden diversity of soil giant viruses.</title>
        <authorList>
            <person name="Schulz F."/>
            <person name="Alteio L."/>
            <person name="Goudeau D."/>
            <person name="Ryan E.M."/>
            <person name="Malmstrom R.R."/>
            <person name="Blanchard J."/>
            <person name="Woyke T."/>
        </authorList>
    </citation>
    <scope>NUCLEOTIDE SEQUENCE</scope>
    <source>
        <strain evidence="2">HAV1</strain>
    </source>
</reference>
<proteinExistence type="predicted"/>